<proteinExistence type="predicted"/>
<keyword evidence="1" id="KW-0732">Signal</keyword>
<evidence type="ECO:0000313" key="3">
    <source>
        <dbReference type="Proteomes" id="UP001066276"/>
    </source>
</evidence>
<reference evidence="2" key="1">
    <citation type="journal article" date="2022" name="bioRxiv">
        <title>Sequencing and chromosome-scale assembly of the giantPleurodeles waltlgenome.</title>
        <authorList>
            <person name="Brown T."/>
            <person name="Elewa A."/>
            <person name="Iarovenko S."/>
            <person name="Subramanian E."/>
            <person name="Araus A.J."/>
            <person name="Petzold A."/>
            <person name="Susuki M."/>
            <person name="Suzuki K.-i.T."/>
            <person name="Hayashi T."/>
            <person name="Toyoda A."/>
            <person name="Oliveira C."/>
            <person name="Osipova E."/>
            <person name="Leigh N.D."/>
            <person name="Simon A."/>
            <person name="Yun M.H."/>
        </authorList>
    </citation>
    <scope>NUCLEOTIDE SEQUENCE</scope>
    <source>
        <strain evidence="2">20211129_DDA</strain>
        <tissue evidence="2">Liver</tissue>
    </source>
</reference>
<evidence type="ECO:0000256" key="1">
    <source>
        <dbReference type="SAM" id="SignalP"/>
    </source>
</evidence>
<evidence type="ECO:0000313" key="2">
    <source>
        <dbReference type="EMBL" id="KAJ1181030.1"/>
    </source>
</evidence>
<evidence type="ECO:0008006" key="4">
    <source>
        <dbReference type="Google" id="ProtNLM"/>
    </source>
</evidence>
<dbReference type="Proteomes" id="UP001066276">
    <property type="component" value="Chromosome 3_2"/>
</dbReference>
<sequence length="106" mass="11838">MQLSYALFICYCLVNGRAHVSHDVSTHPNLPVRLSQASGGVANLCGTRVWHTARPMKCWFTADALHLTDTAAGRDAALTRDTRFRHCPRHQFVGSRYGDPQESWGL</sequence>
<dbReference type="AlphaFoldDB" id="A0AAV7TW88"/>
<gene>
    <name evidence="2" type="ORF">NDU88_006241</name>
</gene>
<keyword evidence="3" id="KW-1185">Reference proteome</keyword>
<feature type="chain" id="PRO_5043406543" description="Secreted protein" evidence="1">
    <location>
        <begin position="19"/>
        <end position="106"/>
    </location>
</feature>
<accession>A0AAV7TW88</accession>
<organism evidence="2 3">
    <name type="scientific">Pleurodeles waltl</name>
    <name type="common">Iberian ribbed newt</name>
    <dbReference type="NCBI Taxonomy" id="8319"/>
    <lineage>
        <taxon>Eukaryota</taxon>
        <taxon>Metazoa</taxon>
        <taxon>Chordata</taxon>
        <taxon>Craniata</taxon>
        <taxon>Vertebrata</taxon>
        <taxon>Euteleostomi</taxon>
        <taxon>Amphibia</taxon>
        <taxon>Batrachia</taxon>
        <taxon>Caudata</taxon>
        <taxon>Salamandroidea</taxon>
        <taxon>Salamandridae</taxon>
        <taxon>Pleurodelinae</taxon>
        <taxon>Pleurodeles</taxon>
    </lineage>
</organism>
<feature type="signal peptide" evidence="1">
    <location>
        <begin position="1"/>
        <end position="18"/>
    </location>
</feature>
<comment type="caution">
    <text evidence="2">The sequence shown here is derived from an EMBL/GenBank/DDBJ whole genome shotgun (WGS) entry which is preliminary data.</text>
</comment>
<name>A0AAV7TW88_PLEWA</name>
<dbReference type="EMBL" id="JANPWB010000006">
    <property type="protein sequence ID" value="KAJ1181030.1"/>
    <property type="molecule type" value="Genomic_DNA"/>
</dbReference>
<protein>
    <recommendedName>
        <fullName evidence="4">Secreted protein</fullName>
    </recommendedName>
</protein>